<gene>
    <name evidence="10" type="ORF">C4D60_Mb11t23100</name>
</gene>
<dbReference type="GO" id="GO:0000981">
    <property type="term" value="F:DNA-binding transcription factor activity, RNA polymerase II-specific"/>
    <property type="evidence" value="ECO:0007669"/>
    <property type="project" value="TreeGrafter"/>
</dbReference>
<dbReference type="Gene3D" id="1.10.20.10">
    <property type="entry name" value="Histone, subunit A"/>
    <property type="match status" value="1"/>
</dbReference>
<accession>A0A4S8J653</accession>
<evidence type="ECO:0000256" key="3">
    <source>
        <dbReference type="ARBA" id="ARBA00023125"/>
    </source>
</evidence>
<dbReference type="GO" id="GO:0000978">
    <property type="term" value="F:RNA polymerase II cis-regulatory region sequence-specific DNA binding"/>
    <property type="evidence" value="ECO:0007669"/>
    <property type="project" value="TreeGrafter"/>
</dbReference>
<dbReference type="SUPFAM" id="SSF47113">
    <property type="entry name" value="Histone-fold"/>
    <property type="match status" value="1"/>
</dbReference>
<dbReference type="EMBL" id="PYDT01000007">
    <property type="protein sequence ID" value="THU56997.1"/>
    <property type="molecule type" value="Genomic_DNA"/>
</dbReference>
<evidence type="ECO:0000256" key="4">
    <source>
        <dbReference type="ARBA" id="ARBA00023159"/>
    </source>
</evidence>
<keyword evidence="5" id="KW-0804">Transcription</keyword>
<evidence type="ECO:0000256" key="6">
    <source>
        <dbReference type="ARBA" id="ARBA00023242"/>
    </source>
</evidence>
<sequence length="282" mass="30948">MWLFSCICSSVYVQLNAIVAKTVKSTLAMEQPPQPSQPVTGIVSGAAQRAYAAPTYQPAALVTGAQAVTGAMPHLTQLTSAYPPNPVNLASPHQLVYQQVQQFQHQQQQQLQAFWANQMSEIEQAADFKNHSLPLARVKKIMKADEDVHMISADAPVVFAKACEMFILELTLRSWIHTEENKRRTLLKNDIAAAISGTDIFDFLVDIVPRDELNGDGLGIARAGAPAESIPYYYLPASQMTGSGMNTGKPIGQTARSVAYMWPQPQAQQLPLHHHRQTTDGE</sequence>
<organism evidence="10 11">
    <name type="scientific">Musa balbisiana</name>
    <name type="common">Banana</name>
    <dbReference type="NCBI Taxonomy" id="52838"/>
    <lineage>
        <taxon>Eukaryota</taxon>
        <taxon>Viridiplantae</taxon>
        <taxon>Streptophyta</taxon>
        <taxon>Embryophyta</taxon>
        <taxon>Tracheophyta</taxon>
        <taxon>Spermatophyta</taxon>
        <taxon>Magnoliopsida</taxon>
        <taxon>Liliopsida</taxon>
        <taxon>Zingiberales</taxon>
        <taxon>Musaceae</taxon>
        <taxon>Musa</taxon>
    </lineage>
</organism>
<feature type="signal peptide" evidence="8">
    <location>
        <begin position="1"/>
        <end position="17"/>
    </location>
</feature>
<comment type="subcellular location">
    <subcellularLocation>
        <location evidence="1">Nucleus</location>
    </subcellularLocation>
</comment>
<dbReference type="PANTHER" id="PTHR10252:SF8">
    <property type="entry name" value="NUCLEAR TRANSCRIPTION FACTOR Y SUBUNIT GAMMA"/>
    <property type="match status" value="1"/>
</dbReference>
<dbReference type="STRING" id="52838.A0A4S8J653"/>
<proteinExistence type="inferred from homology"/>
<keyword evidence="4" id="KW-0010">Activator</keyword>
<name>A0A4S8J653_MUSBA</name>
<evidence type="ECO:0000313" key="11">
    <source>
        <dbReference type="Proteomes" id="UP000317650"/>
    </source>
</evidence>
<dbReference type="Proteomes" id="UP000317650">
    <property type="component" value="Chromosome 11"/>
</dbReference>
<dbReference type="GO" id="GO:0046982">
    <property type="term" value="F:protein heterodimerization activity"/>
    <property type="evidence" value="ECO:0007669"/>
    <property type="project" value="InterPro"/>
</dbReference>
<keyword evidence="2" id="KW-0805">Transcription regulation</keyword>
<feature type="chain" id="PRO_5020726569" description="Core Histone H2A/H2B/H3 domain-containing protein" evidence="8">
    <location>
        <begin position="18"/>
        <end position="282"/>
    </location>
</feature>
<keyword evidence="6" id="KW-0539">Nucleus</keyword>
<dbReference type="InterPro" id="IPR050568">
    <property type="entry name" value="Transcr_DNA_Rep_Reg"/>
</dbReference>
<dbReference type="InterPro" id="IPR007125">
    <property type="entry name" value="H2A/H2B/H3"/>
</dbReference>
<dbReference type="PANTHER" id="PTHR10252">
    <property type="entry name" value="HISTONE-LIKE TRANSCRIPTION FACTOR CCAAT-RELATED"/>
    <property type="match status" value="1"/>
</dbReference>
<dbReference type="AlphaFoldDB" id="A0A4S8J653"/>
<evidence type="ECO:0000256" key="1">
    <source>
        <dbReference type="ARBA" id="ARBA00004123"/>
    </source>
</evidence>
<comment type="caution">
    <text evidence="10">The sequence shown here is derived from an EMBL/GenBank/DDBJ whole genome shotgun (WGS) entry which is preliminary data.</text>
</comment>
<keyword evidence="11" id="KW-1185">Reference proteome</keyword>
<dbReference type="GO" id="GO:0005634">
    <property type="term" value="C:nucleus"/>
    <property type="evidence" value="ECO:0007669"/>
    <property type="project" value="UniProtKB-SubCell"/>
</dbReference>
<dbReference type="InterPro" id="IPR009072">
    <property type="entry name" value="Histone-fold"/>
</dbReference>
<comment type="similarity">
    <text evidence="7">Belongs to the NFYC/HAP5 subunit family.</text>
</comment>
<protein>
    <recommendedName>
        <fullName evidence="9">Core Histone H2A/H2B/H3 domain-containing protein</fullName>
    </recommendedName>
</protein>
<evidence type="ECO:0000256" key="7">
    <source>
        <dbReference type="ARBA" id="ARBA00038129"/>
    </source>
</evidence>
<evidence type="ECO:0000256" key="5">
    <source>
        <dbReference type="ARBA" id="ARBA00023163"/>
    </source>
</evidence>
<evidence type="ECO:0000313" key="10">
    <source>
        <dbReference type="EMBL" id="THU56997.1"/>
    </source>
</evidence>
<dbReference type="CDD" id="cd22908">
    <property type="entry name" value="HFD_NFYC-like"/>
    <property type="match status" value="1"/>
</dbReference>
<evidence type="ECO:0000256" key="8">
    <source>
        <dbReference type="SAM" id="SignalP"/>
    </source>
</evidence>
<feature type="domain" description="Core Histone H2A/H2B/H3" evidence="9">
    <location>
        <begin position="124"/>
        <end position="195"/>
    </location>
</feature>
<evidence type="ECO:0000256" key="2">
    <source>
        <dbReference type="ARBA" id="ARBA00023015"/>
    </source>
</evidence>
<reference evidence="10 11" key="1">
    <citation type="journal article" date="2019" name="Nat. Plants">
        <title>Genome sequencing of Musa balbisiana reveals subgenome evolution and function divergence in polyploid bananas.</title>
        <authorList>
            <person name="Yao X."/>
        </authorList>
    </citation>
    <scope>NUCLEOTIDE SEQUENCE [LARGE SCALE GENOMIC DNA]</scope>
    <source>
        <strain evidence="11">cv. DH-PKW</strain>
        <tissue evidence="10">Leaves</tissue>
    </source>
</reference>
<dbReference type="Pfam" id="PF00125">
    <property type="entry name" value="Histone"/>
    <property type="match status" value="1"/>
</dbReference>
<dbReference type="FunFam" id="1.10.20.10:FF:000006">
    <property type="entry name" value="Nuclear transcription factor Y subunit gamma"/>
    <property type="match status" value="1"/>
</dbReference>
<keyword evidence="3" id="KW-0238">DNA-binding</keyword>
<evidence type="ECO:0000259" key="9">
    <source>
        <dbReference type="Pfam" id="PF00125"/>
    </source>
</evidence>
<keyword evidence="8" id="KW-0732">Signal</keyword>